<feature type="non-terminal residue" evidence="8">
    <location>
        <position position="175"/>
    </location>
</feature>
<keyword evidence="6" id="KW-0472">Membrane</keyword>
<proteinExistence type="inferred from homology"/>
<dbReference type="Pfam" id="PF10231">
    <property type="entry name" value="COA8"/>
    <property type="match status" value="1"/>
</dbReference>
<dbReference type="GO" id="GO:0005743">
    <property type="term" value="C:mitochondrial inner membrane"/>
    <property type="evidence" value="ECO:0007669"/>
    <property type="project" value="UniProtKB-SubCell"/>
</dbReference>
<sequence>RSRPRLLSTTAPVHDLIGPSDPLSNLRPVIYTDGPSSSSSSSPSPSPPAIRRHPYSLTEFRLRTKAPGAREVGPGAEPALAYRWRLQKQQLDAFNHAFWADSNARFDASLASAVAGTAPSSPQHERALNAFYGRWVHAEAVRQEEYNREWRRRSVEEIKLAFRVSWQRLLARFTA</sequence>
<dbReference type="RefSeq" id="XP_009542672.1">
    <property type="nucleotide sequence ID" value="XM_009544377.1"/>
</dbReference>
<dbReference type="KEGG" id="hir:HETIRDRAFT_243182"/>
<evidence type="ECO:0000256" key="6">
    <source>
        <dbReference type="ARBA" id="ARBA00023136"/>
    </source>
</evidence>
<evidence type="ECO:0000313" key="8">
    <source>
        <dbReference type="EMBL" id="ETW85860.1"/>
    </source>
</evidence>
<keyword evidence="5" id="KW-0496">Mitochondrion</keyword>
<dbReference type="PANTHER" id="PTHR31107">
    <property type="entry name" value="APOPTOGENIC PROTEIN 1, MITOCHONDRIAL"/>
    <property type="match status" value="1"/>
</dbReference>
<organism evidence="8 9">
    <name type="scientific">Heterobasidion irregulare (strain TC 32-1)</name>
    <dbReference type="NCBI Taxonomy" id="747525"/>
    <lineage>
        <taxon>Eukaryota</taxon>
        <taxon>Fungi</taxon>
        <taxon>Dikarya</taxon>
        <taxon>Basidiomycota</taxon>
        <taxon>Agaricomycotina</taxon>
        <taxon>Agaricomycetes</taxon>
        <taxon>Russulales</taxon>
        <taxon>Bondarzewiaceae</taxon>
        <taxon>Heterobasidion</taxon>
        <taxon>Heterobasidion annosum species complex</taxon>
    </lineage>
</organism>
<reference evidence="8 9" key="1">
    <citation type="journal article" date="2012" name="New Phytol.">
        <title>Insight into trade-off between wood decay and parasitism from the genome of a fungal forest pathogen.</title>
        <authorList>
            <person name="Olson A."/>
            <person name="Aerts A."/>
            <person name="Asiegbu F."/>
            <person name="Belbahri L."/>
            <person name="Bouzid O."/>
            <person name="Broberg A."/>
            <person name="Canback B."/>
            <person name="Coutinho P.M."/>
            <person name="Cullen D."/>
            <person name="Dalman K."/>
            <person name="Deflorio G."/>
            <person name="van Diepen L.T."/>
            <person name="Dunand C."/>
            <person name="Duplessis S."/>
            <person name="Durling M."/>
            <person name="Gonthier P."/>
            <person name="Grimwood J."/>
            <person name="Fossdal C.G."/>
            <person name="Hansson D."/>
            <person name="Henrissat B."/>
            <person name="Hietala A."/>
            <person name="Himmelstrand K."/>
            <person name="Hoffmeister D."/>
            <person name="Hogberg N."/>
            <person name="James T.Y."/>
            <person name="Karlsson M."/>
            <person name="Kohler A."/>
            <person name="Kues U."/>
            <person name="Lee Y.H."/>
            <person name="Lin Y.C."/>
            <person name="Lind M."/>
            <person name="Lindquist E."/>
            <person name="Lombard V."/>
            <person name="Lucas S."/>
            <person name="Lunden K."/>
            <person name="Morin E."/>
            <person name="Murat C."/>
            <person name="Park J."/>
            <person name="Raffaello T."/>
            <person name="Rouze P."/>
            <person name="Salamov A."/>
            <person name="Schmutz J."/>
            <person name="Solheim H."/>
            <person name="Stahlberg J."/>
            <person name="Velez H."/>
            <person name="de Vries R.P."/>
            <person name="Wiebenga A."/>
            <person name="Woodward S."/>
            <person name="Yakovlev I."/>
            <person name="Garbelotto M."/>
            <person name="Martin F."/>
            <person name="Grigoriev I.V."/>
            <person name="Stenlid J."/>
        </authorList>
    </citation>
    <scope>NUCLEOTIDE SEQUENCE [LARGE SCALE GENOMIC DNA]</scope>
    <source>
        <strain evidence="8 9">TC 32-1</strain>
    </source>
</reference>
<evidence type="ECO:0000256" key="7">
    <source>
        <dbReference type="SAM" id="MobiDB-lite"/>
    </source>
</evidence>
<comment type="similarity">
    <text evidence="2">Belongs to the COA8 family.</text>
</comment>
<protein>
    <submittedName>
        <fullName evidence="8">Uncharacterized protein</fullName>
    </submittedName>
</protein>
<keyword evidence="4" id="KW-0809">Transit peptide</keyword>
<gene>
    <name evidence="8" type="ORF">HETIRDRAFT_243182</name>
</gene>
<dbReference type="HOGENOM" id="CLU_120079_0_0_1"/>
<keyword evidence="9" id="KW-1185">Reference proteome</keyword>
<dbReference type="eggNOG" id="ENOG502SD1P">
    <property type="taxonomic scope" value="Eukaryota"/>
</dbReference>
<dbReference type="GO" id="GO:0097193">
    <property type="term" value="P:intrinsic apoptotic signaling pathway"/>
    <property type="evidence" value="ECO:0007669"/>
    <property type="project" value="InterPro"/>
</dbReference>
<evidence type="ECO:0000313" key="9">
    <source>
        <dbReference type="Proteomes" id="UP000030671"/>
    </source>
</evidence>
<dbReference type="InterPro" id="IPR018796">
    <property type="entry name" value="COA8"/>
</dbReference>
<dbReference type="OrthoDB" id="6246201at2759"/>
<comment type="subcellular location">
    <subcellularLocation>
        <location evidence="1">Mitochondrion inner membrane</location>
        <topology evidence="1">Peripheral membrane protein</topology>
        <orientation evidence="1">Matrix side</orientation>
    </subcellularLocation>
</comment>
<evidence type="ECO:0000256" key="2">
    <source>
        <dbReference type="ARBA" id="ARBA00005453"/>
    </source>
</evidence>
<dbReference type="GeneID" id="20668969"/>
<keyword evidence="3" id="KW-0999">Mitochondrion inner membrane</keyword>
<feature type="non-terminal residue" evidence="8">
    <location>
        <position position="1"/>
    </location>
</feature>
<dbReference type="AlphaFoldDB" id="W4KKJ4"/>
<dbReference type="PANTHER" id="PTHR31107:SF2">
    <property type="entry name" value="CYTOCHROME C OXIDASE ASSEMBLY FACTOR 8"/>
    <property type="match status" value="1"/>
</dbReference>
<dbReference type="Proteomes" id="UP000030671">
    <property type="component" value="Unassembled WGS sequence"/>
</dbReference>
<dbReference type="EMBL" id="KI925455">
    <property type="protein sequence ID" value="ETW85860.1"/>
    <property type="molecule type" value="Genomic_DNA"/>
</dbReference>
<evidence type="ECO:0000256" key="1">
    <source>
        <dbReference type="ARBA" id="ARBA00004443"/>
    </source>
</evidence>
<dbReference type="InParanoid" id="W4KKJ4"/>
<evidence type="ECO:0000256" key="4">
    <source>
        <dbReference type="ARBA" id="ARBA00022946"/>
    </source>
</evidence>
<name>W4KKJ4_HETIT</name>
<accession>W4KKJ4</accession>
<evidence type="ECO:0000256" key="3">
    <source>
        <dbReference type="ARBA" id="ARBA00022792"/>
    </source>
</evidence>
<evidence type="ECO:0000256" key="5">
    <source>
        <dbReference type="ARBA" id="ARBA00023128"/>
    </source>
</evidence>
<feature type="region of interest" description="Disordered" evidence="7">
    <location>
        <begin position="1"/>
        <end position="52"/>
    </location>
</feature>